<protein>
    <submittedName>
        <fullName evidence="8">Alb1-domain-containing protein</fullName>
    </submittedName>
</protein>
<keyword evidence="6" id="KW-0539">Nucleus</keyword>
<gene>
    <name evidence="8" type="ORF">BJX67DRAFT_359277</name>
</gene>
<comment type="caution">
    <text evidence="8">The sequence shown here is derived from an EMBL/GenBank/DDBJ whole genome shotgun (WGS) entry which is preliminary data.</text>
</comment>
<dbReference type="PANTHER" id="PTHR28280">
    <property type="entry name" value="SHUTTLING PRE-60S FACTOR ECM1"/>
    <property type="match status" value="1"/>
</dbReference>
<dbReference type="InterPro" id="IPR053278">
    <property type="entry name" value="Pre-60S_factor_ECM1"/>
</dbReference>
<evidence type="ECO:0000256" key="4">
    <source>
        <dbReference type="ARBA" id="ARBA00022490"/>
    </source>
</evidence>
<proteinExistence type="predicted"/>
<feature type="compositionally biased region" description="Basic and acidic residues" evidence="7">
    <location>
        <begin position="33"/>
        <end position="45"/>
    </location>
</feature>
<reference evidence="8 9" key="1">
    <citation type="submission" date="2024-07" db="EMBL/GenBank/DDBJ databases">
        <title>Section-level genome sequencing and comparative genomics of Aspergillus sections Usti and Cavernicolus.</title>
        <authorList>
            <consortium name="Lawrence Berkeley National Laboratory"/>
            <person name="Nybo J.L."/>
            <person name="Vesth T.C."/>
            <person name="Theobald S."/>
            <person name="Frisvad J.C."/>
            <person name="Larsen T.O."/>
            <person name="Kjaerboelling I."/>
            <person name="Rothschild-Mancinelli K."/>
            <person name="Lyhne E.K."/>
            <person name="Kogle M.E."/>
            <person name="Barry K."/>
            <person name="Clum A."/>
            <person name="Na H."/>
            <person name="Ledsgaard L."/>
            <person name="Lin J."/>
            <person name="Lipzen A."/>
            <person name="Kuo A."/>
            <person name="Riley R."/>
            <person name="Mondo S."/>
            <person name="Labutti K."/>
            <person name="Haridas S."/>
            <person name="Pangalinan J."/>
            <person name="Salamov A.A."/>
            <person name="Simmons B.A."/>
            <person name="Magnuson J.K."/>
            <person name="Chen J."/>
            <person name="Drula E."/>
            <person name="Henrissat B."/>
            <person name="Wiebenga A."/>
            <person name="Lubbers R.J."/>
            <person name="Gomes A.C."/>
            <person name="Macurrencykelacurrency M.R."/>
            <person name="Stajich J."/>
            <person name="Grigoriev I.V."/>
            <person name="Mortensen U.H."/>
            <person name="De Vries R.P."/>
            <person name="Baker S.E."/>
            <person name="Andersen M.R."/>
        </authorList>
    </citation>
    <scope>NUCLEOTIDE SEQUENCE [LARGE SCALE GENOMIC DNA]</scope>
    <source>
        <strain evidence="8 9">CBS 449.75</strain>
    </source>
</reference>
<keyword evidence="3" id="KW-0813">Transport</keyword>
<feature type="region of interest" description="Disordered" evidence="7">
    <location>
        <begin position="1"/>
        <end position="80"/>
    </location>
</feature>
<evidence type="ECO:0000256" key="3">
    <source>
        <dbReference type="ARBA" id="ARBA00022448"/>
    </source>
</evidence>
<evidence type="ECO:0000313" key="9">
    <source>
        <dbReference type="Proteomes" id="UP001610432"/>
    </source>
</evidence>
<keyword evidence="4" id="KW-0963">Cytoplasm</keyword>
<dbReference type="Pfam" id="PF09135">
    <property type="entry name" value="Alb1"/>
    <property type="match status" value="1"/>
</dbReference>
<dbReference type="RefSeq" id="XP_070884085.1">
    <property type="nucleotide sequence ID" value="XM_071029660.1"/>
</dbReference>
<feature type="compositionally biased region" description="Polar residues" evidence="7">
    <location>
        <begin position="130"/>
        <end position="140"/>
    </location>
</feature>
<evidence type="ECO:0000256" key="7">
    <source>
        <dbReference type="SAM" id="MobiDB-lite"/>
    </source>
</evidence>
<keyword evidence="9" id="KW-1185">Reference proteome</keyword>
<dbReference type="GeneID" id="98144732"/>
<evidence type="ECO:0000313" key="8">
    <source>
        <dbReference type="EMBL" id="KAL2865106.1"/>
    </source>
</evidence>
<dbReference type="PANTHER" id="PTHR28280:SF1">
    <property type="entry name" value="SHUTTLING PRE-60S FACTOR ECM1"/>
    <property type="match status" value="1"/>
</dbReference>
<dbReference type="InterPro" id="IPR022784">
    <property type="entry name" value="Ribosome_bgen_Alb1"/>
</dbReference>
<evidence type="ECO:0000256" key="6">
    <source>
        <dbReference type="ARBA" id="ARBA00023242"/>
    </source>
</evidence>
<accession>A0ABR4LKW1</accession>
<evidence type="ECO:0000256" key="2">
    <source>
        <dbReference type="ARBA" id="ARBA00004496"/>
    </source>
</evidence>
<dbReference type="EMBL" id="JBFXLQ010000034">
    <property type="protein sequence ID" value="KAL2865106.1"/>
    <property type="molecule type" value="Genomic_DNA"/>
</dbReference>
<sequence>MAKAKAPSKHSRAARRAASPSLDIDKSLTSLPRAEKTVLHRESILTDRANSGISKKQSKPKVKSRAQRLRQQKGIDRAEAVMDQHEVKVAKSVNRAKTVKSRRADWSDLNGKATKFEDLAAGDNDDDTMVDTSAAPTQGTRESRPAGVMQAPVADEHAPIEEDEEIT</sequence>
<evidence type="ECO:0000256" key="5">
    <source>
        <dbReference type="ARBA" id="ARBA00022517"/>
    </source>
</evidence>
<feature type="compositionally biased region" description="Basic residues" evidence="7">
    <location>
        <begin position="56"/>
        <end position="71"/>
    </location>
</feature>
<feature type="region of interest" description="Disordered" evidence="7">
    <location>
        <begin position="117"/>
        <end position="167"/>
    </location>
</feature>
<feature type="compositionally biased region" description="Basic residues" evidence="7">
    <location>
        <begin position="1"/>
        <end position="15"/>
    </location>
</feature>
<comment type="subcellular location">
    <subcellularLocation>
        <location evidence="2">Cytoplasm</location>
    </subcellularLocation>
    <subcellularLocation>
        <location evidence="1">Nucleus</location>
    </subcellularLocation>
</comment>
<evidence type="ECO:0000256" key="1">
    <source>
        <dbReference type="ARBA" id="ARBA00004123"/>
    </source>
</evidence>
<name>A0ABR4LKW1_9EURO</name>
<organism evidence="8 9">
    <name type="scientific">Aspergillus lucknowensis</name>
    <dbReference type="NCBI Taxonomy" id="176173"/>
    <lineage>
        <taxon>Eukaryota</taxon>
        <taxon>Fungi</taxon>
        <taxon>Dikarya</taxon>
        <taxon>Ascomycota</taxon>
        <taxon>Pezizomycotina</taxon>
        <taxon>Eurotiomycetes</taxon>
        <taxon>Eurotiomycetidae</taxon>
        <taxon>Eurotiales</taxon>
        <taxon>Aspergillaceae</taxon>
        <taxon>Aspergillus</taxon>
        <taxon>Aspergillus subgen. Nidulantes</taxon>
    </lineage>
</organism>
<keyword evidence="5" id="KW-0690">Ribosome biogenesis</keyword>
<dbReference type="Proteomes" id="UP001610432">
    <property type="component" value="Unassembled WGS sequence"/>
</dbReference>